<feature type="chain" id="PRO_5012356873" evidence="1">
    <location>
        <begin position="32"/>
        <end position="241"/>
    </location>
</feature>
<protein>
    <submittedName>
        <fullName evidence="2">Uncharacterized protein</fullName>
    </submittedName>
</protein>
<feature type="signal peptide" evidence="1">
    <location>
        <begin position="1"/>
        <end position="31"/>
    </location>
</feature>
<dbReference type="Proteomes" id="UP000215902">
    <property type="component" value="Unassembled WGS sequence"/>
</dbReference>
<evidence type="ECO:0000313" key="2">
    <source>
        <dbReference type="EMBL" id="PAA69264.1"/>
    </source>
</evidence>
<sequence length="241" mass="26205">MRAGLGQAEPHEMFSMLLLLTVAAAAAEASGSPACADYPAWLPPPWLADRRSGRAQAAASPILLNVSAAAYFAFAARYEDAVRSLGRSPGSCCGLGPEVPGLVLAEFDIRPQLPRPAGQQPAILASLLPFNNSLLQAQDSLLVAATRRLIAAGLFGRLSLYDFLSSREPELLAWLSQRHLFCLAQSRSRLRLLMARPLGQFEFEASMAGPFRMSFRLAPCRDRLGDEGRAIRFRAEVRLLL</sequence>
<name>A0A267F7S5_9PLAT</name>
<reference evidence="2 3" key="1">
    <citation type="submission" date="2017-06" db="EMBL/GenBank/DDBJ databases">
        <title>A platform for efficient transgenesis in Macrostomum lignano, a flatworm model organism for stem cell research.</title>
        <authorList>
            <person name="Berezikov E."/>
        </authorList>
    </citation>
    <scope>NUCLEOTIDE SEQUENCE [LARGE SCALE GENOMIC DNA]</scope>
    <source>
        <strain evidence="2">DV1</strain>
        <tissue evidence="2">Whole organism</tissue>
    </source>
</reference>
<proteinExistence type="predicted"/>
<keyword evidence="1" id="KW-0732">Signal</keyword>
<organism evidence="2 3">
    <name type="scientific">Macrostomum lignano</name>
    <dbReference type="NCBI Taxonomy" id="282301"/>
    <lineage>
        <taxon>Eukaryota</taxon>
        <taxon>Metazoa</taxon>
        <taxon>Spiralia</taxon>
        <taxon>Lophotrochozoa</taxon>
        <taxon>Platyhelminthes</taxon>
        <taxon>Rhabditophora</taxon>
        <taxon>Macrostomorpha</taxon>
        <taxon>Macrostomida</taxon>
        <taxon>Macrostomidae</taxon>
        <taxon>Macrostomum</taxon>
    </lineage>
</organism>
<keyword evidence="3" id="KW-1185">Reference proteome</keyword>
<evidence type="ECO:0000256" key="1">
    <source>
        <dbReference type="SAM" id="SignalP"/>
    </source>
</evidence>
<dbReference type="EMBL" id="NIVC01001337">
    <property type="protein sequence ID" value="PAA69264.1"/>
    <property type="molecule type" value="Genomic_DNA"/>
</dbReference>
<comment type="caution">
    <text evidence="2">The sequence shown here is derived from an EMBL/GenBank/DDBJ whole genome shotgun (WGS) entry which is preliminary data.</text>
</comment>
<accession>A0A267F7S5</accession>
<gene>
    <name evidence="2" type="ORF">BOX15_Mlig005344g1</name>
</gene>
<evidence type="ECO:0000313" key="3">
    <source>
        <dbReference type="Proteomes" id="UP000215902"/>
    </source>
</evidence>
<dbReference type="AlphaFoldDB" id="A0A267F7S5"/>